<dbReference type="AlphaFoldDB" id="A0A645ADJ8"/>
<proteinExistence type="predicted"/>
<reference evidence="1" key="1">
    <citation type="submission" date="2019-08" db="EMBL/GenBank/DDBJ databases">
        <authorList>
            <person name="Kucharzyk K."/>
            <person name="Murdoch R.W."/>
            <person name="Higgins S."/>
            <person name="Loffler F."/>
        </authorList>
    </citation>
    <scope>NUCLEOTIDE SEQUENCE</scope>
</reference>
<evidence type="ECO:0000313" key="1">
    <source>
        <dbReference type="EMBL" id="MPM51240.1"/>
    </source>
</evidence>
<dbReference type="EMBL" id="VSSQ01013322">
    <property type="protein sequence ID" value="MPM51240.1"/>
    <property type="molecule type" value="Genomic_DNA"/>
</dbReference>
<comment type="caution">
    <text evidence="1">The sequence shown here is derived from an EMBL/GenBank/DDBJ whole genome shotgun (WGS) entry which is preliminary data.</text>
</comment>
<organism evidence="1">
    <name type="scientific">bioreactor metagenome</name>
    <dbReference type="NCBI Taxonomy" id="1076179"/>
    <lineage>
        <taxon>unclassified sequences</taxon>
        <taxon>metagenomes</taxon>
        <taxon>ecological metagenomes</taxon>
    </lineage>
</organism>
<gene>
    <name evidence="1" type="ORF">SDC9_97988</name>
</gene>
<dbReference type="Pfam" id="PF13707">
    <property type="entry name" value="RloB"/>
    <property type="match status" value="1"/>
</dbReference>
<accession>A0A645ADJ8</accession>
<dbReference type="InterPro" id="IPR025591">
    <property type="entry name" value="RloB"/>
</dbReference>
<name>A0A645ADJ8_9ZZZZ</name>
<evidence type="ECO:0008006" key="2">
    <source>
        <dbReference type="Google" id="ProtNLM"/>
    </source>
</evidence>
<sequence length="219" mass="25976">MGQSHFLGRWIGGSTMENRRREHKKKFERPVGTKRPEKTFLILCEGTKTEPNYFRSFHVISAQVEIVGTAMNTMSLVNYAREVVDTRPDEYDEIWLVFDKDSFDRDIFNEAVFFCETHYRQGFRAAYSNEAFEIWYLLHFELIKKSISRFHYPDMLSKRLGFFYKKNHPHMYNVLLSRQPAAIQNAKTLYSQRSPSPARDNPSTTVFMLVEELNKHLRK</sequence>
<protein>
    <recommendedName>
        <fullName evidence="2">RloB domain-containing protein</fullName>
    </recommendedName>
</protein>